<keyword evidence="3" id="KW-1185">Reference proteome</keyword>
<reference evidence="2" key="1">
    <citation type="submission" date="2021-02" db="EMBL/GenBank/DDBJ databases">
        <authorList>
            <person name="Dougan E. K."/>
            <person name="Rhodes N."/>
            <person name="Thang M."/>
            <person name="Chan C."/>
        </authorList>
    </citation>
    <scope>NUCLEOTIDE SEQUENCE</scope>
</reference>
<evidence type="ECO:0000313" key="2">
    <source>
        <dbReference type="EMBL" id="CAE7233146.1"/>
    </source>
</evidence>
<keyword evidence="1" id="KW-0812">Transmembrane</keyword>
<evidence type="ECO:0000313" key="3">
    <source>
        <dbReference type="Proteomes" id="UP000604046"/>
    </source>
</evidence>
<comment type="caution">
    <text evidence="2">The sequence shown here is derived from an EMBL/GenBank/DDBJ whole genome shotgun (WGS) entry which is preliminary data.</text>
</comment>
<organism evidence="2 3">
    <name type="scientific">Symbiodinium natans</name>
    <dbReference type="NCBI Taxonomy" id="878477"/>
    <lineage>
        <taxon>Eukaryota</taxon>
        <taxon>Sar</taxon>
        <taxon>Alveolata</taxon>
        <taxon>Dinophyceae</taxon>
        <taxon>Suessiales</taxon>
        <taxon>Symbiodiniaceae</taxon>
        <taxon>Symbiodinium</taxon>
    </lineage>
</organism>
<keyword evidence="1" id="KW-1133">Transmembrane helix</keyword>
<evidence type="ECO:0000256" key="1">
    <source>
        <dbReference type="SAM" id="Phobius"/>
    </source>
</evidence>
<dbReference type="Proteomes" id="UP000604046">
    <property type="component" value="Unassembled WGS sequence"/>
</dbReference>
<protein>
    <submittedName>
        <fullName evidence="2">HscB protein</fullName>
    </submittedName>
</protein>
<name>A0A812KNP3_9DINO</name>
<accession>A0A812KNP3</accession>
<proteinExistence type="predicted"/>
<sequence>MRTVYVALGFCSFAFSMISLMISSRMVLSINRLPAKHALACLEELDRTGASNAFWWFNRSLLFLLLDVLLSVYMLYDGLCFALCSVLTILPLWMMYHLHQVHVGVVWPMMSFSPHDSSDSPDP</sequence>
<gene>
    <name evidence="2" type="primary">hscB</name>
    <name evidence="2" type="ORF">SNAT2548_LOCUS9704</name>
</gene>
<dbReference type="AlphaFoldDB" id="A0A812KNP3"/>
<feature type="transmembrane region" description="Helical" evidence="1">
    <location>
        <begin position="79"/>
        <end position="99"/>
    </location>
</feature>
<dbReference type="EMBL" id="CAJNDS010000779">
    <property type="protein sequence ID" value="CAE7233146.1"/>
    <property type="molecule type" value="Genomic_DNA"/>
</dbReference>
<keyword evidence="1" id="KW-0472">Membrane</keyword>